<accession>A0A2C7ACV3</accession>
<feature type="transmembrane region" description="Helical" evidence="1">
    <location>
        <begin position="32"/>
        <end position="51"/>
    </location>
</feature>
<dbReference type="RefSeq" id="WP_099096037.1">
    <property type="nucleotide sequence ID" value="NZ_PDNU01000025.1"/>
</dbReference>
<dbReference type="Gene3D" id="1.20.5.160">
    <property type="entry name" value="Bacterial aa3 type cytochrome c oxidase subunit IV"/>
    <property type="match status" value="1"/>
</dbReference>
<dbReference type="EMBL" id="PDNU01000025">
    <property type="protein sequence ID" value="PHK94487.1"/>
    <property type="molecule type" value="Genomic_DNA"/>
</dbReference>
<comment type="caution">
    <text evidence="2">The sequence shown here is derived from an EMBL/GenBank/DDBJ whole genome shotgun (WGS) entry which is preliminary data.</text>
</comment>
<dbReference type="AlphaFoldDB" id="A0A2C7ACV3"/>
<gene>
    <name evidence="2" type="ORF">CR162_13440</name>
</gene>
<dbReference type="Proteomes" id="UP000223527">
    <property type="component" value="Unassembled WGS sequence"/>
</dbReference>
<keyword evidence="1" id="KW-0812">Transmembrane</keyword>
<evidence type="ECO:0000313" key="2">
    <source>
        <dbReference type="EMBL" id="PHK94487.1"/>
    </source>
</evidence>
<proteinExistence type="predicted"/>
<keyword evidence="3" id="KW-1185">Reference proteome</keyword>
<evidence type="ECO:0000256" key="1">
    <source>
        <dbReference type="SAM" id="Phobius"/>
    </source>
</evidence>
<dbReference type="InterPro" id="IPR036596">
    <property type="entry name" value="Cyt-C_aa3_sf"/>
</dbReference>
<sequence>MAEVNQEIDFVEVKSEDILAERTHGWDMFTKATKWSIGAIIVLLLFIYVFWG</sequence>
<reference evidence="2 3" key="1">
    <citation type="submission" date="2017-10" db="EMBL/GenBank/DDBJ databases">
        <authorList>
            <person name="Banno H."/>
            <person name="Chua N.-H."/>
        </authorList>
    </citation>
    <scope>NUCLEOTIDE SEQUENCE [LARGE SCALE GENOMIC DNA]</scope>
    <source>
        <strain evidence="2 3">YW11</strain>
    </source>
</reference>
<keyword evidence="1" id="KW-1133">Transmembrane helix</keyword>
<evidence type="ECO:0000313" key="3">
    <source>
        <dbReference type="Proteomes" id="UP000223527"/>
    </source>
</evidence>
<dbReference type="OrthoDB" id="7282883at2"/>
<protein>
    <submittedName>
        <fullName evidence="2">Preprotein translocase subunit SecE</fullName>
    </submittedName>
</protein>
<keyword evidence="1" id="KW-0472">Membrane</keyword>
<organism evidence="2 3">
    <name type="scientific">Teichococcus rhizosphaerae</name>
    <dbReference type="NCBI Taxonomy" id="1335062"/>
    <lineage>
        <taxon>Bacteria</taxon>
        <taxon>Pseudomonadati</taxon>
        <taxon>Pseudomonadota</taxon>
        <taxon>Alphaproteobacteria</taxon>
        <taxon>Acetobacterales</taxon>
        <taxon>Roseomonadaceae</taxon>
        <taxon>Roseomonas</taxon>
    </lineage>
</organism>
<name>A0A2C7ACV3_9PROT</name>